<dbReference type="GO" id="GO:0006935">
    <property type="term" value="P:chemotaxis"/>
    <property type="evidence" value="ECO:0007669"/>
    <property type="project" value="UniProtKB-KW"/>
</dbReference>
<keyword evidence="11" id="KW-0175">Coiled coil</keyword>
<dbReference type="GO" id="GO:0009288">
    <property type="term" value="C:bacterial-type flagellum"/>
    <property type="evidence" value="ECO:0007669"/>
    <property type="project" value="InterPro"/>
</dbReference>
<dbReference type="GO" id="GO:0044781">
    <property type="term" value="P:bacterial-type flagellum organization"/>
    <property type="evidence" value="ECO:0007669"/>
    <property type="project" value="UniProtKB-KW"/>
</dbReference>
<evidence type="ECO:0000256" key="9">
    <source>
        <dbReference type="ARBA" id="ARBA00023136"/>
    </source>
</evidence>
<feature type="coiled-coil region" evidence="11">
    <location>
        <begin position="26"/>
        <end position="60"/>
    </location>
</feature>
<evidence type="ECO:0000256" key="1">
    <source>
        <dbReference type="ARBA" id="ARBA00004413"/>
    </source>
</evidence>
<dbReference type="GO" id="GO:0015031">
    <property type="term" value="P:protein transport"/>
    <property type="evidence" value="ECO:0007669"/>
    <property type="project" value="UniProtKB-KW"/>
</dbReference>
<evidence type="ECO:0000256" key="7">
    <source>
        <dbReference type="ARBA" id="ARBA00022795"/>
    </source>
</evidence>
<evidence type="ECO:0000256" key="10">
    <source>
        <dbReference type="ARBA" id="ARBA00023225"/>
    </source>
</evidence>
<proteinExistence type="inferred from homology"/>
<dbReference type="OrthoDB" id="5471173at2"/>
<evidence type="ECO:0000256" key="6">
    <source>
        <dbReference type="ARBA" id="ARBA00022500"/>
    </source>
</evidence>
<dbReference type="eggNOG" id="COG2882">
    <property type="taxonomic scope" value="Bacteria"/>
</dbReference>
<evidence type="ECO:0000256" key="12">
    <source>
        <dbReference type="SAM" id="MobiDB-lite"/>
    </source>
</evidence>
<dbReference type="RefSeq" id="WP_020886994.1">
    <property type="nucleotide sequence ID" value="NZ_ATHI01000026.1"/>
</dbReference>
<protein>
    <recommendedName>
        <fullName evidence="3">Flagellar FliJ protein</fullName>
    </recommendedName>
</protein>
<keyword evidence="13" id="KW-0282">Flagellum</keyword>
<dbReference type="NCBIfam" id="TIGR02473">
    <property type="entry name" value="flagell_FliJ"/>
    <property type="match status" value="1"/>
</dbReference>
<name>S7UGB6_9BACT</name>
<dbReference type="PATRIC" id="fig|1121439.3.peg.1649"/>
<keyword evidence="6" id="KW-0145">Chemotaxis</keyword>
<keyword evidence="5" id="KW-1003">Cell membrane</keyword>
<reference evidence="13 14" key="1">
    <citation type="journal article" date="2013" name="Genome Announc.">
        <title>Draft genome sequences for three mercury-methylating, sulfate-reducing bacteria.</title>
        <authorList>
            <person name="Brown S.D."/>
            <person name="Hurt R.A.Jr."/>
            <person name="Gilmour C.C."/>
            <person name="Elias D.A."/>
        </authorList>
    </citation>
    <scope>NUCLEOTIDE SEQUENCE [LARGE SCALE GENOMIC DNA]</scope>
    <source>
        <strain evidence="13 14">DSM 16529</strain>
    </source>
</reference>
<evidence type="ECO:0000313" key="14">
    <source>
        <dbReference type="Proteomes" id="UP000014975"/>
    </source>
</evidence>
<feature type="region of interest" description="Disordered" evidence="12">
    <location>
        <begin position="118"/>
        <end position="146"/>
    </location>
</feature>
<organism evidence="13 14">
    <name type="scientific">Alkalidesulfovibrio alkalitolerans DSM 16529</name>
    <dbReference type="NCBI Taxonomy" id="1121439"/>
    <lineage>
        <taxon>Bacteria</taxon>
        <taxon>Pseudomonadati</taxon>
        <taxon>Thermodesulfobacteriota</taxon>
        <taxon>Desulfovibrionia</taxon>
        <taxon>Desulfovibrionales</taxon>
        <taxon>Desulfovibrionaceae</taxon>
        <taxon>Alkalidesulfovibrio</taxon>
    </lineage>
</organism>
<keyword evidence="14" id="KW-1185">Reference proteome</keyword>
<dbReference type="EMBL" id="ATHI01000026">
    <property type="protein sequence ID" value="EPR32859.1"/>
    <property type="molecule type" value="Genomic_DNA"/>
</dbReference>
<evidence type="ECO:0000256" key="5">
    <source>
        <dbReference type="ARBA" id="ARBA00022475"/>
    </source>
</evidence>
<keyword evidence="10" id="KW-1006">Bacterial flagellum protein export</keyword>
<evidence type="ECO:0000256" key="11">
    <source>
        <dbReference type="SAM" id="Coils"/>
    </source>
</evidence>
<dbReference type="Gene3D" id="1.10.287.1700">
    <property type="match status" value="1"/>
</dbReference>
<feature type="compositionally biased region" description="Basic and acidic residues" evidence="12">
    <location>
        <begin position="121"/>
        <end position="146"/>
    </location>
</feature>
<gene>
    <name evidence="13" type="ORF">dsat_0300</name>
</gene>
<evidence type="ECO:0000256" key="8">
    <source>
        <dbReference type="ARBA" id="ARBA00022927"/>
    </source>
</evidence>
<dbReference type="GO" id="GO:0071973">
    <property type="term" value="P:bacterial-type flagellum-dependent cell motility"/>
    <property type="evidence" value="ECO:0007669"/>
    <property type="project" value="InterPro"/>
</dbReference>
<dbReference type="Proteomes" id="UP000014975">
    <property type="component" value="Unassembled WGS sequence"/>
</dbReference>
<keyword evidence="13" id="KW-0969">Cilium</keyword>
<comment type="subcellular location">
    <subcellularLocation>
        <location evidence="1">Cell membrane</location>
        <topology evidence="1">Peripheral membrane protein</topology>
        <orientation evidence="1">Cytoplasmic side</orientation>
    </subcellularLocation>
</comment>
<dbReference type="AlphaFoldDB" id="S7UGB6"/>
<dbReference type="STRING" id="1121439.dsat_0300"/>
<sequence>MTPFRFKLEKVLDFRRQAEDQAKMALASARRRLTESRERLAALERERDEREAAYARLGDMNAADLWLWQRYRERLALDIGQAVARIRLDETDVERARLDLVARATDRKLLEKLKQQQAARHVRDAHAQEQKDYDELSTIRHGREAV</sequence>
<comment type="caution">
    <text evidence="13">The sequence shown here is derived from an EMBL/GenBank/DDBJ whole genome shotgun (WGS) entry which is preliminary data.</text>
</comment>
<dbReference type="InterPro" id="IPR012823">
    <property type="entry name" value="Flagell_FliJ"/>
</dbReference>
<comment type="similarity">
    <text evidence="2">Belongs to the FliJ family.</text>
</comment>
<accession>S7UGB6</accession>
<keyword evidence="8" id="KW-0653">Protein transport</keyword>
<keyword evidence="9" id="KW-0472">Membrane</keyword>
<evidence type="ECO:0000256" key="4">
    <source>
        <dbReference type="ARBA" id="ARBA00022448"/>
    </source>
</evidence>
<evidence type="ECO:0000256" key="2">
    <source>
        <dbReference type="ARBA" id="ARBA00010004"/>
    </source>
</evidence>
<evidence type="ECO:0000313" key="13">
    <source>
        <dbReference type="EMBL" id="EPR32859.1"/>
    </source>
</evidence>
<dbReference type="InterPro" id="IPR053716">
    <property type="entry name" value="Flag_assembly_chemotaxis_eff"/>
</dbReference>
<dbReference type="Pfam" id="PF02050">
    <property type="entry name" value="FliJ"/>
    <property type="match status" value="1"/>
</dbReference>
<evidence type="ECO:0000256" key="3">
    <source>
        <dbReference type="ARBA" id="ARBA00020392"/>
    </source>
</evidence>
<dbReference type="GO" id="GO:0005886">
    <property type="term" value="C:plasma membrane"/>
    <property type="evidence" value="ECO:0007669"/>
    <property type="project" value="UniProtKB-SubCell"/>
</dbReference>
<keyword evidence="7" id="KW-1005">Bacterial flagellum biogenesis</keyword>
<keyword evidence="4" id="KW-0813">Transport</keyword>
<keyword evidence="13" id="KW-0966">Cell projection</keyword>